<evidence type="ECO:0000313" key="3">
    <source>
        <dbReference type="Proteomes" id="UP000028863"/>
    </source>
</evidence>
<name>W9AFS3_9BACI</name>
<comment type="caution">
    <text evidence="1">The sequence shown here is derived from an EMBL/GenBank/DDBJ whole genome shotgun (WGS) entry which is preliminary data.</text>
</comment>
<dbReference type="Proteomes" id="UP000028863">
    <property type="component" value="Unassembled WGS sequence"/>
</dbReference>
<reference evidence="2 4" key="4">
    <citation type="journal article" date="2016" name="Genome Announc.">
        <title>Draft Genome Sequence of Oceanobacillus picturae Heshi-B3, Isolated from Fermented Rice Bran in a Traditional Japanese Seafood Dish.</title>
        <authorList>
            <person name="Akuzawa S."/>
            <person name="Nagaoka J."/>
            <person name="Kanekatsu M."/>
            <person name="Kanesaki Y."/>
            <person name="Suzuki T."/>
        </authorList>
    </citation>
    <scope>NUCLEOTIDE SEQUENCE [LARGE SCALE GENOMIC DNA]</scope>
    <source>
        <strain evidence="2 4">Heshi-B3</strain>
    </source>
</reference>
<dbReference type="EMBL" id="BBXV01000013">
    <property type="protein sequence ID" value="GAQ17318.1"/>
    <property type="molecule type" value="Genomic_DNA"/>
</dbReference>
<reference evidence="4" key="3">
    <citation type="submission" date="2015-07" db="EMBL/GenBank/DDBJ databases">
        <title>Draft Genome Sequence of Oceanobacillus picturae Heshi-B3 that Was Isolated from Fermented Rice Bran with Aging Salted Mackerel, Which Was Named Heshiko as Traditional Fermented Seafood in Japan.</title>
        <authorList>
            <person name="Akuzawa S."/>
            <person name="Nakagawa J."/>
            <person name="Kanekatsu T."/>
            <person name="Kanesaki Y."/>
            <person name="Suzuki T."/>
        </authorList>
    </citation>
    <scope>NUCLEOTIDE SEQUENCE [LARGE SCALE GENOMIC DNA]</scope>
    <source>
        <strain evidence="4">Heshi-B3</strain>
    </source>
</reference>
<accession>W9AFS3</accession>
<dbReference type="STRING" id="171693.BN988_02892"/>
<evidence type="ECO:0000313" key="1">
    <source>
        <dbReference type="EMBL" id="CDO04338.1"/>
    </source>
</evidence>
<protein>
    <submittedName>
        <fullName evidence="1">Uncharacterized protein</fullName>
    </submittedName>
</protein>
<proteinExistence type="predicted"/>
<dbReference type="Proteomes" id="UP000052946">
    <property type="component" value="Unassembled WGS sequence"/>
</dbReference>
<reference evidence="1 3" key="1">
    <citation type="submission" date="2014-03" db="EMBL/GenBank/DDBJ databases">
        <title>Draft genome sequencing of Oceanobacillus picturae strain S1 isolated from human gut.</title>
        <authorList>
            <person name="Croce O."/>
            <person name="Lagier J.C."/>
            <person name="Raoult D."/>
        </authorList>
    </citation>
    <scope>NUCLEOTIDE SEQUENCE [LARGE SCALE GENOMIC DNA]</scope>
    <source>
        <strain evidence="1 3">S1</strain>
    </source>
</reference>
<reference evidence="1 3" key="2">
    <citation type="submission" date="2014-03" db="EMBL/GenBank/DDBJ databases">
        <authorList>
            <person name="Urmite Genomes U."/>
        </authorList>
    </citation>
    <scope>NUCLEOTIDE SEQUENCE [LARGE SCALE GENOMIC DNA]</scope>
    <source>
        <strain evidence="1 3">S1</strain>
    </source>
</reference>
<keyword evidence="3" id="KW-1185">Reference proteome</keyword>
<dbReference type="EMBL" id="CCAX010000002">
    <property type="protein sequence ID" value="CDO04338.1"/>
    <property type="molecule type" value="Genomic_DNA"/>
</dbReference>
<evidence type="ECO:0000313" key="2">
    <source>
        <dbReference type="EMBL" id="GAQ17318.1"/>
    </source>
</evidence>
<dbReference type="eggNOG" id="ENOG5032W4N">
    <property type="taxonomic scope" value="Bacteria"/>
</dbReference>
<dbReference type="AlphaFoldDB" id="W9AFS3"/>
<organism evidence="1 3">
    <name type="scientific">Oceanobacillus picturae</name>
    <dbReference type="NCBI Taxonomy" id="171693"/>
    <lineage>
        <taxon>Bacteria</taxon>
        <taxon>Bacillati</taxon>
        <taxon>Bacillota</taxon>
        <taxon>Bacilli</taxon>
        <taxon>Bacillales</taxon>
        <taxon>Bacillaceae</taxon>
        <taxon>Oceanobacillus</taxon>
    </lineage>
</organism>
<sequence length="321" mass="36339">MGRIFKCAQRLKVIHLFKEDANIKNTKHTIFVGVLFIFLLTGCFGEDYDVGVPIAHLQTGSKINLQLTEANVSWRSSSGEVDETIDNIEEFGSAQDEIRVSPNQKASLEFKENEENGGDIWTDPTIKASLWKNGKQTNINLKDNREFHFPTSEGNYVLEINFIDSANKAQYIANIVIDKTSQQNEVTGGKLPNFTFMAMPTVKKINSDGLVFDNSYDEVCWNNCSDDSTYKYSEIHSGDVELGDKLLIEWSEMEPHPTEVNLHQIDTKDYKVIEKVEIDTNTASIEIGVGEENSNAQYAIEFLWKEGNEIIGKSMLNFRLE</sequence>
<evidence type="ECO:0000313" key="4">
    <source>
        <dbReference type="Proteomes" id="UP000052946"/>
    </source>
</evidence>
<dbReference type="RefSeq" id="WP_187120251.1">
    <property type="nucleotide sequence ID" value="NZ_BBXV01000013.1"/>
</dbReference>
<gene>
    <name evidence="1" type="ORF">BN988_02892</name>
    <name evidence="2" type="ORF">OPHB3_1243</name>
</gene>